<dbReference type="SUPFAM" id="SSF52540">
    <property type="entry name" value="P-loop containing nucleoside triphosphate hydrolases"/>
    <property type="match status" value="1"/>
</dbReference>
<dbReference type="GO" id="GO:0005524">
    <property type="term" value="F:ATP binding"/>
    <property type="evidence" value="ECO:0007669"/>
    <property type="project" value="UniProtKB-KW"/>
</dbReference>
<evidence type="ECO:0000256" key="2">
    <source>
        <dbReference type="ARBA" id="ARBA00022840"/>
    </source>
</evidence>
<comment type="caution">
    <text evidence="5">The sequence shown here is derived from an EMBL/GenBank/DDBJ whole genome shotgun (WGS) entry which is preliminary data.</text>
</comment>
<name>A0ABD3PBH7_9STRA</name>
<dbReference type="InterPro" id="IPR027640">
    <property type="entry name" value="Kinesin-like_fam"/>
</dbReference>
<proteinExistence type="inferred from homology"/>
<keyword evidence="1" id="KW-0547">Nucleotide-binding</keyword>
<dbReference type="EMBL" id="JALLAZ020000884">
    <property type="protein sequence ID" value="KAL3785545.1"/>
    <property type="molecule type" value="Genomic_DNA"/>
</dbReference>
<comment type="caution">
    <text evidence="3">Lacks conserved residue(s) required for the propagation of feature annotation.</text>
</comment>
<accession>A0ABD3PBH7</accession>
<dbReference type="PANTHER" id="PTHR47968">
    <property type="entry name" value="CENTROMERE PROTEIN E"/>
    <property type="match status" value="1"/>
</dbReference>
<reference evidence="5 6" key="1">
    <citation type="submission" date="2024-10" db="EMBL/GenBank/DDBJ databases">
        <title>Updated reference genomes for cyclostephanoid diatoms.</title>
        <authorList>
            <person name="Roberts W.R."/>
            <person name="Alverson A.J."/>
        </authorList>
    </citation>
    <scope>NUCLEOTIDE SEQUENCE [LARGE SCALE GENOMIC DNA]</scope>
    <source>
        <strain evidence="5 6">AJA276-08</strain>
    </source>
</reference>
<dbReference type="InterPro" id="IPR001752">
    <property type="entry name" value="Kinesin_motor_dom"/>
</dbReference>
<dbReference type="SMART" id="SM00129">
    <property type="entry name" value="KISc"/>
    <property type="match status" value="1"/>
</dbReference>
<organism evidence="5 6">
    <name type="scientific">Stephanodiscus triporus</name>
    <dbReference type="NCBI Taxonomy" id="2934178"/>
    <lineage>
        <taxon>Eukaryota</taxon>
        <taxon>Sar</taxon>
        <taxon>Stramenopiles</taxon>
        <taxon>Ochrophyta</taxon>
        <taxon>Bacillariophyta</taxon>
        <taxon>Coscinodiscophyceae</taxon>
        <taxon>Thalassiosirophycidae</taxon>
        <taxon>Stephanodiscales</taxon>
        <taxon>Stephanodiscaceae</taxon>
        <taxon>Stephanodiscus</taxon>
    </lineage>
</organism>
<dbReference type="Proteomes" id="UP001530315">
    <property type="component" value="Unassembled WGS sequence"/>
</dbReference>
<evidence type="ECO:0000256" key="3">
    <source>
        <dbReference type="PROSITE-ProRule" id="PRU00283"/>
    </source>
</evidence>
<dbReference type="PANTHER" id="PTHR47968:SF67">
    <property type="entry name" value="KINESIN MOTOR DOMAIN-CONTAINING PROTEIN"/>
    <property type="match status" value="1"/>
</dbReference>
<dbReference type="PROSITE" id="PS00411">
    <property type="entry name" value="KINESIN_MOTOR_1"/>
    <property type="match status" value="1"/>
</dbReference>
<gene>
    <name evidence="5" type="ORF">ACHAW5_010506</name>
</gene>
<feature type="domain" description="Kinesin motor" evidence="4">
    <location>
        <begin position="1"/>
        <end position="122"/>
    </location>
</feature>
<dbReference type="PRINTS" id="PR00380">
    <property type="entry name" value="KINESINHEAVY"/>
</dbReference>
<dbReference type="Gene3D" id="3.40.850.10">
    <property type="entry name" value="Kinesin motor domain"/>
    <property type="match status" value="1"/>
</dbReference>
<dbReference type="InterPro" id="IPR027417">
    <property type="entry name" value="P-loop_NTPase"/>
</dbReference>
<sequence>MLEKGMPGADSVIRSKLNIVDLAGSERVSRTSSMGQTLKEAKYINSNLFFLEMVIVALHEKDTWGNSNNVHVPYRNSMMTSVLCNLLGGNCKTTMIATISPEARFTDESVSTCHFTQRVALVKNSA</sequence>
<evidence type="ECO:0000313" key="5">
    <source>
        <dbReference type="EMBL" id="KAL3785545.1"/>
    </source>
</evidence>
<dbReference type="PROSITE" id="PS50067">
    <property type="entry name" value="KINESIN_MOTOR_2"/>
    <property type="match status" value="1"/>
</dbReference>
<dbReference type="InterPro" id="IPR019821">
    <property type="entry name" value="Kinesin_motor_CS"/>
</dbReference>
<keyword evidence="2" id="KW-0067">ATP-binding</keyword>
<dbReference type="InterPro" id="IPR036961">
    <property type="entry name" value="Kinesin_motor_dom_sf"/>
</dbReference>
<dbReference type="AlphaFoldDB" id="A0ABD3PBH7"/>
<keyword evidence="6" id="KW-1185">Reference proteome</keyword>
<evidence type="ECO:0000313" key="6">
    <source>
        <dbReference type="Proteomes" id="UP001530315"/>
    </source>
</evidence>
<evidence type="ECO:0000256" key="1">
    <source>
        <dbReference type="ARBA" id="ARBA00022741"/>
    </source>
</evidence>
<comment type="similarity">
    <text evidence="3">Belongs to the TRAFAC class myosin-kinesin ATPase superfamily. Kinesin family.</text>
</comment>
<protein>
    <recommendedName>
        <fullName evidence="4">Kinesin motor domain-containing protein</fullName>
    </recommendedName>
</protein>
<evidence type="ECO:0000259" key="4">
    <source>
        <dbReference type="PROSITE" id="PS50067"/>
    </source>
</evidence>
<dbReference type="Pfam" id="PF00225">
    <property type="entry name" value="Kinesin"/>
    <property type="match status" value="1"/>
</dbReference>